<protein>
    <recommendedName>
        <fullName evidence="3">T3SS negative regulator,GrlR</fullName>
    </recommendedName>
</protein>
<evidence type="ECO:0000313" key="1">
    <source>
        <dbReference type="EMBL" id="SHH05197.1"/>
    </source>
</evidence>
<evidence type="ECO:0000313" key="2">
    <source>
        <dbReference type="Proteomes" id="UP000190675"/>
    </source>
</evidence>
<name>A0A1M5PTB3_9BRAD</name>
<dbReference type="OrthoDB" id="8241765at2"/>
<dbReference type="InterPro" id="IPR043019">
    <property type="entry name" value="GrlR_sf"/>
</dbReference>
<organism evidence="1 2">
    <name type="scientific">Bradyrhizobium erythrophlei</name>
    <dbReference type="NCBI Taxonomy" id="1437360"/>
    <lineage>
        <taxon>Bacteria</taxon>
        <taxon>Pseudomonadati</taxon>
        <taxon>Pseudomonadota</taxon>
        <taxon>Alphaproteobacteria</taxon>
        <taxon>Hyphomicrobiales</taxon>
        <taxon>Nitrobacteraceae</taxon>
        <taxon>Bradyrhizobium</taxon>
    </lineage>
</organism>
<evidence type="ECO:0008006" key="3">
    <source>
        <dbReference type="Google" id="ProtNLM"/>
    </source>
</evidence>
<dbReference type="EMBL" id="LT670818">
    <property type="protein sequence ID" value="SHH05197.1"/>
    <property type="molecule type" value="Genomic_DNA"/>
</dbReference>
<dbReference type="Gene3D" id="2.40.128.380">
    <property type="entry name" value="T3SS negative regulator GrlR"/>
    <property type="match status" value="1"/>
</dbReference>
<gene>
    <name evidence="1" type="ORF">SAMN05444169_5467</name>
</gene>
<accession>A0A1M5PTB3</accession>
<sequence length="114" mass="12234">MTIRNGLYSISTKLLDGVHGGQTGVSVLRDGKMLGGGSVLYHFGTYQGSGGKWKGEVTSQEHTPTINIRPFTGYIASMGFSGTYTDEGAEFEATALVGKRSIRLKTVFRLLIAD</sequence>
<reference evidence="1 2" key="1">
    <citation type="submission" date="2016-11" db="EMBL/GenBank/DDBJ databases">
        <authorList>
            <person name="Jaros S."/>
            <person name="Januszkiewicz K."/>
            <person name="Wedrychowicz H."/>
        </authorList>
    </citation>
    <scope>NUCLEOTIDE SEQUENCE [LARGE SCALE GENOMIC DNA]</scope>
    <source>
        <strain evidence="1 2">GAS242</strain>
    </source>
</reference>
<dbReference type="AlphaFoldDB" id="A0A1M5PTB3"/>
<dbReference type="Proteomes" id="UP000190675">
    <property type="component" value="Chromosome I"/>
</dbReference>
<proteinExistence type="predicted"/>
<dbReference type="RefSeq" id="WP_079568609.1">
    <property type="nucleotide sequence ID" value="NZ_LT670818.1"/>
</dbReference>